<organism evidence="1 2">
    <name type="scientific">Aspergillus transmontanensis</name>
    <dbReference type="NCBI Taxonomy" id="1034304"/>
    <lineage>
        <taxon>Eukaryota</taxon>
        <taxon>Fungi</taxon>
        <taxon>Dikarya</taxon>
        <taxon>Ascomycota</taxon>
        <taxon>Pezizomycotina</taxon>
        <taxon>Eurotiomycetes</taxon>
        <taxon>Eurotiomycetidae</taxon>
        <taxon>Eurotiales</taxon>
        <taxon>Aspergillaceae</taxon>
        <taxon>Aspergillus</taxon>
        <taxon>Aspergillus subgen. Circumdati</taxon>
    </lineage>
</organism>
<reference evidence="2" key="1">
    <citation type="submission" date="2019-04" db="EMBL/GenBank/DDBJ databases">
        <title>Friends and foes A comparative genomics studyof 23 Aspergillus species from section Flavi.</title>
        <authorList>
            <consortium name="DOE Joint Genome Institute"/>
            <person name="Kjaerbolling I."/>
            <person name="Vesth T."/>
            <person name="Frisvad J.C."/>
            <person name="Nybo J.L."/>
            <person name="Theobald S."/>
            <person name="Kildgaard S."/>
            <person name="Isbrandt T."/>
            <person name="Kuo A."/>
            <person name="Sato A."/>
            <person name="Lyhne E.K."/>
            <person name="Kogle M.E."/>
            <person name="Wiebenga A."/>
            <person name="Kun R.S."/>
            <person name="Lubbers R.J."/>
            <person name="Makela M.R."/>
            <person name="Barry K."/>
            <person name="Chovatia M."/>
            <person name="Clum A."/>
            <person name="Daum C."/>
            <person name="Haridas S."/>
            <person name="He G."/>
            <person name="LaButti K."/>
            <person name="Lipzen A."/>
            <person name="Mondo S."/>
            <person name="Riley R."/>
            <person name="Salamov A."/>
            <person name="Simmons B.A."/>
            <person name="Magnuson J.K."/>
            <person name="Henrissat B."/>
            <person name="Mortensen U.H."/>
            <person name="Larsen T.O."/>
            <person name="Devries R.P."/>
            <person name="Grigoriev I.V."/>
            <person name="Machida M."/>
            <person name="Baker S.E."/>
            <person name="Andersen M.R."/>
        </authorList>
    </citation>
    <scope>NUCLEOTIDE SEQUENCE [LARGE SCALE GENOMIC DNA]</scope>
    <source>
        <strain evidence="2">CBS 130015</strain>
    </source>
</reference>
<proteinExistence type="predicted"/>
<dbReference type="EMBL" id="ML738334">
    <property type="protein sequence ID" value="KAE8312369.1"/>
    <property type="molecule type" value="Genomic_DNA"/>
</dbReference>
<name>A0A5N6VXF0_9EURO</name>
<accession>A0A5N6VXF0</accession>
<dbReference type="AlphaFoldDB" id="A0A5N6VXF0"/>
<evidence type="ECO:0000313" key="1">
    <source>
        <dbReference type="EMBL" id="KAE8312369.1"/>
    </source>
</evidence>
<dbReference type="Proteomes" id="UP000325433">
    <property type="component" value="Unassembled WGS sequence"/>
</dbReference>
<keyword evidence="2" id="KW-1185">Reference proteome</keyword>
<gene>
    <name evidence="1" type="ORF">BDV41DRAFT_539371</name>
</gene>
<protein>
    <submittedName>
        <fullName evidence="1">Uncharacterized protein</fullName>
    </submittedName>
</protein>
<evidence type="ECO:0000313" key="2">
    <source>
        <dbReference type="Proteomes" id="UP000325433"/>
    </source>
</evidence>
<sequence>MSAWPNRNESSGFCLRCHCRIDLIQIGNNWFSENDTVPEEYLDLLWSLWEDDITDENVLKHLLPYVIVPAKGTTQRGRYLSGGWIQ</sequence>